<dbReference type="SUPFAM" id="SSF52374">
    <property type="entry name" value="Nucleotidylyl transferase"/>
    <property type="match status" value="1"/>
</dbReference>
<keyword evidence="7 11" id="KW-0067">ATP-binding</keyword>
<dbReference type="InterPro" id="IPR014729">
    <property type="entry name" value="Rossmann-like_a/b/a_fold"/>
</dbReference>
<organism evidence="13 14">
    <name type="scientific">Pygocentrus nattereri</name>
    <name type="common">Red-bellied piranha</name>
    <dbReference type="NCBI Taxonomy" id="42514"/>
    <lineage>
        <taxon>Eukaryota</taxon>
        <taxon>Metazoa</taxon>
        <taxon>Chordata</taxon>
        <taxon>Craniata</taxon>
        <taxon>Vertebrata</taxon>
        <taxon>Euteleostomi</taxon>
        <taxon>Actinopterygii</taxon>
        <taxon>Neopterygii</taxon>
        <taxon>Teleostei</taxon>
        <taxon>Ostariophysi</taxon>
        <taxon>Characiformes</taxon>
        <taxon>Characoidei</taxon>
        <taxon>Pygocentrus</taxon>
    </lineage>
</organism>
<gene>
    <name evidence="13" type="primary">WARS1</name>
</gene>
<dbReference type="SUPFAM" id="SSF47060">
    <property type="entry name" value="S15/NS1 RNA-binding domain"/>
    <property type="match status" value="1"/>
</dbReference>
<dbReference type="Proteomes" id="UP001501920">
    <property type="component" value="Chromosome 10"/>
</dbReference>
<protein>
    <recommendedName>
        <fullName evidence="3">Tryptophan--tRNA ligase, cytoplasmic</fullName>
        <ecNumber evidence="2">6.1.1.2</ecNumber>
    </recommendedName>
    <alternativeName>
        <fullName evidence="10">Tryptophanyl-tRNA synthetase</fullName>
    </alternativeName>
</protein>
<feature type="domain" description="WHEP-TRS" evidence="12">
    <location>
        <begin position="13"/>
        <end position="69"/>
    </location>
</feature>
<keyword evidence="6 11" id="KW-0547">Nucleotide-binding</keyword>
<dbReference type="SMART" id="SM00991">
    <property type="entry name" value="WHEP-TRS"/>
    <property type="match status" value="1"/>
</dbReference>
<evidence type="ECO:0000256" key="4">
    <source>
        <dbReference type="ARBA" id="ARBA00022553"/>
    </source>
</evidence>
<accession>A0AAR2KCK4</accession>
<proteinExistence type="inferred from homology"/>
<evidence type="ECO:0000256" key="11">
    <source>
        <dbReference type="RuleBase" id="RU363036"/>
    </source>
</evidence>
<evidence type="ECO:0000256" key="8">
    <source>
        <dbReference type="ARBA" id="ARBA00022917"/>
    </source>
</evidence>
<dbReference type="NCBIfam" id="TIGR00233">
    <property type="entry name" value="trpS"/>
    <property type="match status" value="1"/>
</dbReference>
<keyword evidence="14" id="KW-1185">Reference proteome</keyword>
<reference evidence="13 14" key="1">
    <citation type="submission" date="2020-10" db="EMBL/GenBank/DDBJ databases">
        <title>Pygocentrus nattereri (red-bellied piranha) genome, fPygNat1, primary haplotype.</title>
        <authorList>
            <person name="Myers G."/>
            <person name="Meyer A."/>
            <person name="Karagic N."/>
            <person name="Pippel M."/>
            <person name="Winkler S."/>
            <person name="Tracey A."/>
            <person name="Wood J."/>
            <person name="Formenti G."/>
            <person name="Howe K."/>
            <person name="Fedrigo O."/>
            <person name="Jarvis E.D."/>
        </authorList>
    </citation>
    <scope>NUCLEOTIDE SEQUENCE [LARGE SCALE GENOMIC DNA]</scope>
</reference>
<dbReference type="GO" id="GO:0006436">
    <property type="term" value="P:tryptophanyl-tRNA aminoacylation"/>
    <property type="evidence" value="ECO:0007669"/>
    <property type="project" value="InterPro"/>
</dbReference>
<keyword evidence="9 11" id="KW-0030">Aminoacyl-tRNA synthetase</keyword>
<name>A0AAR2KCK4_PYGNA</name>
<dbReference type="CDD" id="cd00936">
    <property type="entry name" value="WEPRS_RNA"/>
    <property type="match status" value="1"/>
</dbReference>
<dbReference type="Pfam" id="PF00579">
    <property type="entry name" value="tRNA-synt_1b"/>
    <property type="match status" value="1"/>
</dbReference>
<reference evidence="13" key="3">
    <citation type="submission" date="2025-09" db="UniProtKB">
        <authorList>
            <consortium name="Ensembl"/>
        </authorList>
    </citation>
    <scope>IDENTIFICATION</scope>
</reference>
<dbReference type="PROSITE" id="PS00178">
    <property type="entry name" value="AA_TRNA_LIGASE_I"/>
    <property type="match status" value="1"/>
</dbReference>
<dbReference type="FunFam" id="3.40.50.620:FF:000454">
    <property type="entry name" value="Tryptophan--tRNA ligase, cytoplasmic"/>
    <property type="match status" value="1"/>
</dbReference>
<dbReference type="EC" id="6.1.1.2" evidence="2"/>
<evidence type="ECO:0000256" key="10">
    <source>
        <dbReference type="ARBA" id="ARBA00030268"/>
    </source>
</evidence>
<sequence>MADCQEDGSPDLTPMELYEMLSAQGEKVRGLKSEKAAKTEIDAAVQLLLKLKIDYKKITGQDYKAGCPPTDIIVSNSNGPAVEDGNDQVDPWNVSTTSARGVDYDKLIVRFGSSKIDQQLIDRIGRLTGQIPHRFLRRGVFFSHRDMHQVLDAYESKKSFFLYTGRGPSSQAMHVGHLIPFIFTKWLQDMFDVPLVIQLTDDEKYLWKDLTQEECHRYAVENAKDIIACGFDVNKTFIFSDLDYLGTSPSFYKNVVKIQKHVTFNQVKGIFGFTDSDCIGKISFPAIQAAPSFSSSFPQIFNNRKDLQCLIPCAIDQDPYFRMTRDVAPRIGYLKPALLHSTFFPALQGAQTKMSASDPNSSIFLTDTPKQIKNKVINKHAFSGGKDTIEEHRNYGGNPDVDVSFMYLTFFLEDDEELEKIRQDYTSGALLTGELKKRLIEILQPLIADHQNRRKQVTDETVMQFMTPRKLDFHF</sequence>
<evidence type="ECO:0000256" key="7">
    <source>
        <dbReference type="ARBA" id="ARBA00022840"/>
    </source>
</evidence>
<dbReference type="PROSITE" id="PS51185">
    <property type="entry name" value="WHEP_TRS_2"/>
    <property type="match status" value="1"/>
</dbReference>
<dbReference type="GO" id="GO:0005737">
    <property type="term" value="C:cytoplasm"/>
    <property type="evidence" value="ECO:0007669"/>
    <property type="project" value="TreeGrafter"/>
</dbReference>
<dbReference type="InterPro" id="IPR001412">
    <property type="entry name" value="aa-tRNA-synth_I_CS"/>
</dbReference>
<dbReference type="Pfam" id="PF00458">
    <property type="entry name" value="WHEP-TRS"/>
    <property type="match status" value="1"/>
</dbReference>
<dbReference type="PROSITE" id="PS00762">
    <property type="entry name" value="WHEP_TRS_1"/>
    <property type="match status" value="1"/>
</dbReference>
<evidence type="ECO:0000256" key="9">
    <source>
        <dbReference type="ARBA" id="ARBA00023146"/>
    </source>
</evidence>
<dbReference type="GO" id="GO:0004830">
    <property type="term" value="F:tryptophan-tRNA ligase activity"/>
    <property type="evidence" value="ECO:0007669"/>
    <property type="project" value="UniProtKB-EC"/>
</dbReference>
<evidence type="ECO:0000256" key="6">
    <source>
        <dbReference type="ARBA" id="ARBA00022741"/>
    </source>
</evidence>
<evidence type="ECO:0000256" key="1">
    <source>
        <dbReference type="ARBA" id="ARBA00005594"/>
    </source>
</evidence>
<evidence type="ECO:0000259" key="12">
    <source>
        <dbReference type="PROSITE" id="PS51185"/>
    </source>
</evidence>
<dbReference type="Gene3D" id="3.40.50.620">
    <property type="entry name" value="HUPs"/>
    <property type="match status" value="1"/>
</dbReference>
<dbReference type="Gene3D" id="1.10.240.10">
    <property type="entry name" value="Tyrosyl-Transfer RNA Synthetase"/>
    <property type="match status" value="1"/>
</dbReference>
<dbReference type="GO" id="GO:0005524">
    <property type="term" value="F:ATP binding"/>
    <property type="evidence" value="ECO:0007669"/>
    <property type="project" value="UniProtKB-KW"/>
</dbReference>
<keyword evidence="8 11" id="KW-0648">Protein biosynthesis</keyword>
<evidence type="ECO:0000256" key="2">
    <source>
        <dbReference type="ARBA" id="ARBA00013161"/>
    </source>
</evidence>
<keyword evidence="4" id="KW-0597">Phosphoprotein</keyword>
<dbReference type="InterPro" id="IPR009068">
    <property type="entry name" value="uS15_NS1_RNA-bd_sf"/>
</dbReference>
<evidence type="ECO:0000256" key="3">
    <source>
        <dbReference type="ARBA" id="ARBA00013782"/>
    </source>
</evidence>
<dbReference type="PANTHER" id="PTHR10055:SF1">
    <property type="entry name" value="TRYPTOPHAN--TRNA LIGASE, CYTOPLASMIC"/>
    <property type="match status" value="1"/>
</dbReference>
<dbReference type="InterPro" id="IPR000738">
    <property type="entry name" value="WHEP-TRS_dom"/>
</dbReference>
<dbReference type="InterPro" id="IPR002306">
    <property type="entry name" value="Trp-tRNA-ligase"/>
</dbReference>
<dbReference type="AlphaFoldDB" id="A0AAR2KCK4"/>
<dbReference type="PRINTS" id="PR01039">
    <property type="entry name" value="TRNASYNTHTRP"/>
</dbReference>
<reference evidence="13" key="2">
    <citation type="submission" date="2025-08" db="UniProtKB">
        <authorList>
            <consortium name="Ensembl"/>
        </authorList>
    </citation>
    <scope>IDENTIFICATION</scope>
</reference>
<evidence type="ECO:0000313" key="14">
    <source>
        <dbReference type="Proteomes" id="UP001501920"/>
    </source>
</evidence>
<dbReference type="FunFam" id="1.10.287.10:FF:000006">
    <property type="entry name" value="Bifunctional glutamate/proline--tRNA ligase"/>
    <property type="match status" value="1"/>
</dbReference>
<dbReference type="CDD" id="cd00806">
    <property type="entry name" value="TrpRS_core"/>
    <property type="match status" value="1"/>
</dbReference>
<evidence type="ECO:0000313" key="13">
    <source>
        <dbReference type="Ensembl" id="ENSPNAP00000060177.1"/>
    </source>
</evidence>
<dbReference type="InterPro" id="IPR002305">
    <property type="entry name" value="aa-tRNA-synth_Ic"/>
</dbReference>
<dbReference type="Ensembl" id="ENSPNAT00000083463.1">
    <property type="protein sequence ID" value="ENSPNAP00000060177.1"/>
    <property type="gene ID" value="ENSPNAG00000037316.1"/>
</dbReference>
<evidence type="ECO:0000256" key="5">
    <source>
        <dbReference type="ARBA" id="ARBA00022598"/>
    </source>
</evidence>
<keyword evidence="5 11" id="KW-0436">Ligase</keyword>
<dbReference type="PANTHER" id="PTHR10055">
    <property type="entry name" value="TRYPTOPHANYL-TRNA SYNTHETASE"/>
    <property type="match status" value="1"/>
</dbReference>
<dbReference type="FunFam" id="1.10.240.10:FF:000003">
    <property type="entry name" value="Tryptophan--tRNA ligase, cytoplasmic"/>
    <property type="match status" value="1"/>
</dbReference>
<comment type="similarity">
    <text evidence="1 11">Belongs to the class-I aminoacyl-tRNA synthetase family.</text>
</comment>
<dbReference type="Gene3D" id="1.10.287.10">
    <property type="entry name" value="S15/NS1, RNA-binding"/>
    <property type="match status" value="1"/>
</dbReference>
<dbReference type="GeneTree" id="ENSGT00940000153724"/>